<protein>
    <submittedName>
        <fullName evidence="1">HAD-superfamily hydrolase, subfamily IIB</fullName>
    </submittedName>
</protein>
<dbReference type="InterPro" id="IPR006379">
    <property type="entry name" value="HAD-SF_hydro_IIB"/>
</dbReference>
<proteinExistence type="predicted"/>
<sequence>MKFIFDIDGTISFKGNAVTKGIIQALDVCQSRGHEIIFASARPIRDLLPVLPNHMHHYSMIGGNGAFIAKRKETIEVITFDPGTVSAIHSIIEKHSLSYLIDSHWNYSYTGSENHPIYKNIDPNQLANNVHIDEIKEVVKVVLFPDNVQKKYIMNMLKELPIRIYEHDNEGIVDISPKNIDKWMGLQRLGIKEREFVVFGNDLNDLSMFIHAKESICVGSHEVLVGHASTCLKIDEQSIVNKIIELSDLYA</sequence>
<dbReference type="PANTHER" id="PTHR10000:SF53">
    <property type="entry name" value="5-AMINO-6-(5-PHOSPHO-D-RIBITYLAMINO)URACIL PHOSPHATASE YBJI-RELATED"/>
    <property type="match status" value="1"/>
</dbReference>
<dbReference type="Gene3D" id="3.40.50.1000">
    <property type="entry name" value="HAD superfamily/HAD-like"/>
    <property type="match status" value="1"/>
</dbReference>
<dbReference type="RefSeq" id="WP_000668604.1">
    <property type="nucleotide sequence ID" value="NC_012472.1"/>
</dbReference>
<dbReference type="GO" id="GO:0016791">
    <property type="term" value="F:phosphatase activity"/>
    <property type="evidence" value="ECO:0007669"/>
    <property type="project" value="TreeGrafter"/>
</dbReference>
<dbReference type="InterPro" id="IPR036412">
    <property type="entry name" value="HAD-like_sf"/>
</dbReference>
<dbReference type="GO" id="GO:0005829">
    <property type="term" value="C:cytosol"/>
    <property type="evidence" value="ECO:0007669"/>
    <property type="project" value="TreeGrafter"/>
</dbReference>
<dbReference type="Proteomes" id="UP000002210">
    <property type="component" value="Chromosome"/>
</dbReference>
<dbReference type="GO" id="GO:0000287">
    <property type="term" value="F:magnesium ion binding"/>
    <property type="evidence" value="ECO:0007669"/>
    <property type="project" value="TreeGrafter"/>
</dbReference>
<evidence type="ECO:0000313" key="2">
    <source>
        <dbReference type="Proteomes" id="UP000002210"/>
    </source>
</evidence>
<dbReference type="InterPro" id="IPR023214">
    <property type="entry name" value="HAD_sf"/>
</dbReference>
<dbReference type="KEGG" id="bcx:BCA_3850"/>
<reference evidence="1 2" key="1">
    <citation type="submission" date="2009-02" db="EMBL/GenBank/DDBJ databases">
        <title>Genome sequence of Bacillus cereus 03BB102.</title>
        <authorList>
            <person name="Dodson R.J."/>
            <person name="Jackson P."/>
            <person name="Munk A.C."/>
            <person name="Brettin T."/>
            <person name="Bruce D."/>
            <person name="Detter C."/>
            <person name="Tapia R."/>
            <person name="Han C."/>
            <person name="Sutton G."/>
            <person name="Sims D."/>
        </authorList>
    </citation>
    <scope>NUCLEOTIDE SEQUENCE [LARGE SCALE GENOMIC DNA]</scope>
    <source>
        <strain evidence="1 2">03BB102</strain>
    </source>
</reference>
<dbReference type="EMBL" id="CP001407">
    <property type="protein sequence ID" value="ACO28422.1"/>
    <property type="molecule type" value="Genomic_DNA"/>
</dbReference>
<dbReference type="Pfam" id="PF08282">
    <property type="entry name" value="Hydrolase_3"/>
    <property type="match status" value="1"/>
</dbReference>
<dbReference type="Gene3D" id="3.30.1240.10">
    <property type="match status" value="1"/>
</dbReference>
<keyword evidence="1" id="KW-0378">Hydrolase</keyword>
<dbReference type="SUPFAM" id="SSF56784">
    <property type="entry name" value="HAD-like"/>
    <property type="match status" value="1"/>
</dbReference>
<organism evidence="1 2">
    <name type="scientific">Bacillus cereus (strain 03BB102)</name>
    <dbReference type="NCBI Taxonomy" id="572264"/>
    <lineage>
        <taxon>Bacteria</taxon>
        <taxon>Bacillati</taxon>
        <taxon>Bacillota</taxon>
        <taxon>Bacilli</taxon>
        <taxon>Bacillales</taxon>
        <taxon>Bacillaceae</taxon>
        <taxon>Bacillus</taxon>
        <taxon>Bacillus cereus group</taxon>
    </lineage>
</organism>
<dbReference type="PANTHER" id="PTHR10000">
    <property type="entry name" value="PHOSPHOSERINE PHOSPHATASE"/>
    <property type="match status" value="1"/>
</dbReference>
<dbReference type="NCBIfam" id="TIGR01484">
    <property type="entry name" value="HAD-SF-IIB"/>
    <property type="match status" value="1"/>
</dbReference>
<dbReference type="AlphaFoldDB" id="A0A158RMS4"/>
<accession>A0A158RMS4</accession>
<name>A0A158RMS4_BACC3</name>
<dbReference type="PATRIC" id="fig|572264.18.peg.3808"/>
<gene>
    <name evidence="1" type="ordered locus">BCA_3850</name>
</gene>
<evidence type="ECO:0000313" key="1">
    <source>
        <dbReference type="EMBL" id="ACO28422.1"/>
    </source>
</evidence>